<keyword evidence="2" id="KW-1185">Reference proteome</keyword>
<evidence type="ECO:0000313" key="1">
    <source>
        <dbReference type="EMBL" id="CAD8213622.1"/>
    </source>
</evidence>
<accession>A0A8S1YPM5</accession>
<evidence type="ECO:0000313" key="2">
    <source>
        <dbReference type="Proteomes" id="UP000689195"/>
    </source>
</evidence>
<name>A0A8S1YPM5_9CILI</name>
<sequence>MLICNNLEECNSCDFSKWFNNGAFIQSNKFCETCQSILKSDCIKLVSDIQRFIIFNNQCQYLPGYYQDILQFHPICGDLLVVDGEDRDDGNYNPFDDLMDAIIVNLDVMIFVKNVYMGFAIYAYNDCYRIKNNCFGIY</sequence>
<organism evidence="1 2">
    <name type="scientific">Paramecium pentaurelia</name>
    <dbReference type="NCBI Taxonomy" id="43138"/>
    <lineage>
        <taxon>Eukaryota</taxon>
        <taxon>Sar</taxon>
        <taxon>Alveolata</taxon>
        <taxon>Ciliophora</taxon>
        <taxon>Intramacronucleata</taxon>
        <taxon>Oligohymenophorea</taxon>
        <taxon>Peniculida</taxon>
        <taxon>Parameciidae</taxon>
        <taxon>Paramecium</taxon>
    </lineage>
</organism>
<proteinExistence type="predicted"/>
<dbReference type="OrthoDB" id="300641at2759"/>
<dbReference type="EMBL" id="CAJJDO010000182">
    <property type="protein sequence ID" value="CAD8213622.1"/>
    <property type="molecule type" value="Genomic_DNA"/>
</dbReference>
<reference evidence="1" key="1">
    <citation type="submission" date="2021-01" db="EMBL/GenBank/DDBJ databases">
        <authorList>
            <consortium name="Genoscope - CEA"/>
            <person name="William W."/>
        </authorList>
    </citation>
    <scope>NUCLEOTIDE SEQUENCE</scope>
</reference>
<protein>
    <submittedName>
        <fullName evidence="1">Uncharacterized protein</fullName>
    </submittedName>
</protein>
<gene>
    <name evidence="1" type="ORF">PPENT_87.1.T1820018</name>
</gene>
<dbReference type="Proteomes" id="UP000689195">
    <property type="component" value="Unassembled WGS sequence"/>
</dbReference>
<comment type="caution">
    <text evidence="1">The sequence shown here is derived from an EMBL/GenBank/DDBJ whole genome shotgun (WGS) entry which is preliminary data.</text>
</comment>
<dbReference type="AlphaFoldDB" id="A0A8S1YPM5"/>